<name>A0ABU6ZJ31_9FABA</name>
<dbReference type="Proteomes" id="UP001341840">
    <property type="component" value="Unassembled WGS sequence"/>
</dbReference>
<evidence type="ECO:0000313" key="2">
    <source>
        <dbReference type="EMBL" id="MED6221965.1"/>
    </source>
</evidence>
<feature type="compositionally biased region" description="Low complexity" evidence="1">
    <location>
        <begin position="13"/>
        <end position="26"/>
    </location>
</feature>
<feature type="region of interest" description="Disordered" evidence="1">
    <location>
        <begin position="1"/>
        <end position="67"/>
    </location>
</feature>
<evidence type="ECO:0000256" key="1">
    <source>
        <dbReference type="SAM" id="MobiDB-lite"/>
    </source>
</evidence>
<reference evidence="2 3" key="1">
    <citation type="journal article" date="2023" name="Plants (Basel)">
        <title>Bridging the Gap: Combining Genomics and Transcriptomics Approaches to Understand Stylosanthes scabra, an Orphan Legume from the Brazilian Caatinga.</title>
        <authorList>
            <person name="Ferreira-Neto J.R.C."/>
            <person name="da Silva M.D."/>
            <person name="Binneck E."/>
            <person name="de Melo N.F."/>
            <person name="da Silva R.H."/>
            <person name="de Melo A.L.T.M."/>
            <person name="Pandolfi V."/>
            <person name="Bustamante F.O."/>
            <person name="Brasileiro-Vidal A.C."/>
            <person name="Benko-Iseppon A.M."/>
        </authorList>
    </citation>
    <scope>NUCLEOTIDE SEQUENCE [LARGE SCALE GENOMIC DNA]</scope>
    <source>
        <tissue evidence="2">Leaves</tissue>
    </source>
</reference>
<dbReference type="EMBL" id="JASCZI010272381">
    <property type="protein sequence ID" value="MED6221965.1"/>
    <property type="molecule type" value="Genomic_DNA"/>
</dbReference>
<comment type="caution">
    <text evidence="2">The sequence shown here is derived from an EMBL/GenBank/DDBJ whole genome shotgun (WGS) entry which is preliminary data.</text>
</comment>
<feature type="compositionally biased region" description="Basic and acidic residues" evidence="1">
    <location>
        <begin position="1"/>
        <end position="12"/>
    </location>
</feature>
<evidence type="ECO:0000313" key="3">
    <source>
        <dbReference type="Proteomes" id="UP001341840"/>
    </source>
</evidence>
<gene>
    <name evidence="2" type="ORF">PIB30_059855</name>
</gene>
<proteinExistence type="predicted"/>
<feature type="compositionally biased region" description="Acidic residues" evidence="1">
    <location>
        <begin position="42"/>
        <end position="67"/>
    </location>
</feature>
<organism evidence="2 3">
    <name type="scientific">Stylosanthes scabra</name>
    <dbReference type="NCBI Taxonomy" id="79078"/>
    <lineage>
        <taxon>Eukaryota</taxon>
        <taxon>Viridiplantae</taxon>
        <taxon>Streptophyta</taxon>
        <taxon>Embryophyta</taxon>
        <taxon>Tracheophyta</taxon>
        <taxon>Spermatophyta</taxon>
        <taxon>Magnoliopsida</taxon>
        <taxon>eudicotyledons</taxon>
        <taxon>Gunneridae</taxon>
        <taxon>Pentapetalae</taxon>
        <taxon>rosids</taxon>
        <taxon>fabids</taxon>
        <taxon>Fabales</taxon>
        <taxon>Fabaceae</taxon>
        <taxon>Papilionoideae</taxon>
        <taxon>50 kb inversion clade</taxon>
        <taxon>dalbergioids sensu lato</taxon>
        <taxon>Dalbergieae</taxon>
        <taxon>Pterocarpus clade</taxon>
        <taxon>Stylosanthes</taxon>
    </lineage>
</organism>
<sequence>MELLVKTRDVTRSEGGPSSSRVGRVGAIAAPPLQMASPEVSMELDSDSDDGSDGEYMGESEESNESFDEAEYIAETHQVRSFLLPIPTAIPDLPPTLHECGKESFKTEVPQLYRVLKSRLPNKWDQRLRQGIKKAHRLGRSTLSLYMYKTISLITNPFSKYNNYFS</sequence>
<protein>
    <submittedName>
        <fullName evidence="2">Uncharacterized protein</fullName>
    </submittedName>
</protein>
<keyword evidence="3" id="KW-1185">Reference proteome</keyword>
<accession>A0ABU6ZJ31</accession>